<evidence type="ECO:0000259" key="2">
    <source>
        <dbReference type="PROSITE" id="PS50926"/>
    </source>
</evidence>
<reference evidence="3" key="1">
    <citation type="submission" date="2015-04" db="EMBL/GenBank/DDBJ databases">
        <authorList>
            <person name="Syromyatnikov M.Y."/>
            <person name="Popov V.N."/>
        </authorList>
    </citation>
    <scope>NUCLEOTIDE SEQUENCE</scope>
    <source>
        <strain evidence="3">MO-1</strain>
    </source>
</reference>
<dbReference type="InterPro" id="IPR021136">
    <property type="entry name" value="Flagellar_hook_control-like_C"/>
</dbReference>
<dbReference type="EMBL" id="LO017727">
    <property type="protein sequence ID" value="CRH06997.1"/>
    <property type="molecule type" value="Genomic_DNA"/>
</dbReference>
<dbReference type="InterPro" id="IPR002792">
    <property type="entry name" value="TRAM_dom"/>
</dbReference>
<evidence type="ECO:0000313" key="3">
    <source>
        <dbReference type="EMBL" id="CRH06997.1"/>
    </source>
</evidence>
<dbReference type="Gene3D" id="3.30.750.140">
    <property type="match status" value="1"/>
</dbReference>
<keyword evidence="1" id="KW-0808">Transferase</keyword>
<protein>
    <recommendedName>
        <fullName evidence="2">TRAM domain-containing protein</fullName>
    </recommendedName>
</protein>
<dbReference type="AlphaFoldDB" id="A0A1S7LLL4"/>
<dbReference type="PROSITE" id="PS50926">
    <property type="entry name" value="TRAM"/>
    <property type="match status" value="1"/>
</dbReference>
<dbReference type="GO" id="GO:0016740">
    <property type="term" value="F:transferase activity"/>
    <property type="evidence" value="ECO:0007669"/>
    <property type="project" value="UniProtKB-KW"/>
</dbReference>
<evidence type="ECO:0000256" key="1">
    <source>
        <dbReference type="ARBA" id="ARBA00022679"/>
    </source>
</evidence>
<dbReference type="Pfam" id="PF02120">
    <property type="entry name" value="Flg_hook"/>
    <property type="match status" value="1"/>
</dbReference>
<sequence>MTVNTIQGFLTLTGQSSEASFQRTLHLGQQVTGRVMTINRDGNGTMRMPGGEQVNFRGAPNMQPGERVNLEVVRLQPEPTFRLVTSDSMQAAKLATDSQQSLSRAPDLFAKLLESSGLQKGNSTLARNTALLINAQTAGGRGVSLSDGRTMGQLLQQNLPNLELSSMMKGDAASLVKLLEGGSQKSLQEAILNLRQGAEMIRGEGRSEGDVTALRSAVMRTGDLLAMQDLLPRLPQLDPNNVLLGYRVFWLSEGGLGEAMVRREKERREGGEEEESTSMLLSLNMTQLGRVQARVVYRQGYLSVDLRAENSEALEALRQDVASLREGMHNQELPLKALELAMISHAELQAERARYLALGEDGVGFKTEA</sequence>
<feature type="domain" description="TRAM" evidence="2">
    <location>
        <begin position="24"/>
        <end position="86"/>
    </location>
</feature>
<accession>A0A1S7LLL4</accession>
<proteinExistence type="predicted"/>
<dbReference type="InterPro" id="IPR038610">
    <property type="entry name" value="FliK-like_C_sf"/>
</dbReference>
<organism evidence="3">
    <name type="scientific">Magnetococcus massalia (strain MO-1)</name>
    <dbReference type="NCBI Taxonomy" id="451514"/>
    <lineage>
        <taxon>Bacteria</taxon>
        <taxon>Pseudomonadati</taxon>
        <taxon>Pseudomonadota</taxon>
        <taxon>Magnetococcia</taxon>
        <taxon>Magnetococcales</taxon>
        <taxon>Magnetococcaceae</taxon>
        <taxon>Magnetococcus</taxon>
    </lineage>
</organism>
<name>A0A1S7LLL4_MAGMO</name>
<gene>
    <name evidence="3" type="ORF">MAGMO_2850</name>
</gene>